<keyword evidence="2" id="KW-1185">Reference proteome</keyword>
<dbReference type="Proteomes" id="UP001164539">
    <property type="component" value="Chromosome 2"/>
</dbReference>
<comment type="caution">
    <text evidence="1">The sequence shown here is derived from an EMBL/GenBank/DDBJ whole genome shotgun (WGS) entry which is preliminary data.</text>
</comment>
<accession>A0ACC1YPM8</accession>
<gene>
    <name evidence="1" type="ORF">OWV82_004071</name>
</gene>
<reference evidence="1 2" key="1">
    <citation type="journal article" date="2023" name="Science">
        <title>Complex scaffold remodeling in plant triterpene biosynthesis.</title>
        <authorList>
            <person name="De La Pena R."/>
            <person name="Hodgson H."/>
            <person name="Liu J.C."/>
            <person name="Stephenson M.J."/>
            <person name="Martin A.C."/>
            <person name="Owen C."/>
            <person name="Harkess A."/>
            <person name="Leebens-Mack J."/>
            <person name="Jimenez L.E."/>
            <person name="Osbourn A."/>
            <person name="Sattely E.S."/>
        </authorList>
    </citation>
    <scope>NUCLEOTIDE SEQUENCE [LARGE SCALE GENOMIC DNA]</scope>
    <source>
        <strain evidence="2">cv. JPN11</strain>
        <tissue evidence="1">Leaf</tissue>
    </source>
</reference>
<name>A0ACC1YPM8_MELAZ</name>
<proteinExistence type="predicted"/>
<evidence type="ECO:0000313" key="1">
    <source>
        <dbReference type="EMBL" id="KAJ4725162.1"/>
    </source>
</evidence>
<dbReference type="EMBL" id="CM051395">
    <property type="protein sequence ID" value="KAJ4725162.1"/>
    <property type="molecule type" value="Genomic_DNA"/>
</dbReference>
<protein>
    <submittedName>
        <fullName evidence="1">Uncharacterized protein</fullName>
    </submittedName>
</protein>
<evidence type="ECO:0000313" key="2">
    <source>
        <dbReference type="Proteomes" id="UP001164539"/>
    </source>
</evidence>
<sequence>MEDAAEGLLNRRNKFTRSISHAQDELQSFRSYLKWMCVDQSNWWTACLSWFMFILFTFVVPAISHFVLACDTCDGTHTRPYDGVVQLSLSSVATLSFLCLSRFVKKYGLRRFLFFDKLYDESETVRTGYVEQLNRSLKILSIFVLPCFLVESAYKTWWYASGASQIPFLGNVYLSDTIACIMELCSWLYRTTVIFIVCVLFRLICHLQILRLLDFAKVFQTESDVGPVLSEHLRIRRHLRIISHRYRAFILWFLILVTGSQFASLLMTTKPHAVVNVYIAGELALCSLTLVAGLLILLRSATKITHKAQAVTCLAAKWHICATLDSFDANEGETPRVPSTSGRVFPVIGVAEESDRDDAGDEEDDLDNSNLIPAYAYSTISFQKRQALVTYFENNRAGITLYGFTLDRSTIHTIFGIELSLVLWLLGKTVGLS</sequence>
<organism evidence="1 2">
    <name type="scientific">Melia azedarach</name>
    <name type="common">Chinaberry tree</name>
    <dbReference type="NCBI Taxonomy" id="155640"/>
    <lineage>
        <taxon>Eukaryota</taxon>
        <taxon>Viridiplantae</taxon>
        <taxon>Streptophyta</taxon>
        <taxon>Embryophyta</taxon>
        <taxon>Tracheophyta</taxon>
        <taxon>Spermatophyta</taxon>
        <taxon>Magnoliopsida</taxon>
        <taxon>eudicotyledons</taxon>
        <taxon>Gunneridae</taxon>
        <taxon>Pentapetalae</taxon>
        <taxon>rosids</taxon>
        <taxon>malvids</taxon>
        <taxon>Sapindales</taxon>
        <taxon>Meliaceae</taxon>
        <taxon>Melia</taxon>
    </lineage>
</organism>